<proteinExistence type="predicted"/>
<protein>
    <recommendedName>
        <fullName evidence="2">DUF6299 domain-containing protein</fullName>
    </recommendedName>
</protein>
<feature type="domain" description="DUF6299" evidence="2">
    <location>
        <begin position="32"/>
        <end position="144"/>
    </location>
</feature>
<evidence type="ECO:0000313" key="3">
    <source>
        <dbReference type="EMBL" id="GAA3496564.1"/>
    </source>
</evidence>
<keyword evidence="1" id="KW-0732">Signal</keyword>
<dbReference type="Pfam" id="PF19816">
    <property type="entry name" value="DUF6299"/>
    <property type="match status" value="1"/>
</dbReference>
<sequence length="144" mass="14774">MSVRPVLGAVTGAALLLLGSVAAAPSAVSAAPAETVTVDSVGRMADGSVTLSGTYRCTDATGPVYVSSSVRQGSSAYSHSVGGTRAVCDGREHRWENTGNVSDDALKAGPAHVEATIVEMRSEGVLVLPHFHAVQRQDITLVQD</sequence>
<gene>
    <name evidence="3" type="ORF">GCM10019016_036650</name>
</gene>
<comment type="caution">
    <text evidence="3">The sequence shown here is derived from an EMBL/GenBank/DDBJ whole genome shotgun (WGS) entry which is preliminary data.</text>
</comment>
<dbReference type="EMBL" id="BAAAXF010000025">
    <property type="protein sequence ID" value="GAA3496564.1"/>
    <property type="molecule type" value="Genomic_DNA"/>
</dbReference>
<reference evidence="4" key="1">
    <citation type="journal article" date="2019" name="Int. J. Syst. Evol. Microbiol.">
        <title>The Global Catalogue of Microorganisms (GCM) 10K type strain sequencing project: providing services to taxonomists for standard genome sequencing and annotation.</title>
        <authorList>
            <consortium name="The Broad Institute Genomics Platform"/>
            <consortium name="The Broad Institute Genome Sequencing Center for Infectious Disease"/>
            <person name="Wu L."/>
            <person name="Ma J."/>
        </authorList>
    </citation>
    <scope>NUCLEOTIDE SEQUENCE [LARGE SCALE GENOMIC DNA]</scope>
    <source>
        <strain evidence="4">JCM 4816</strain>
    </source>
</reference>
<feature type="chain" id="PRO_5046145220" description="DUF6299 domain-containing protein" evidence="1">
    <location>
        <begin position="31"/>
        <end position="144"/>
    </location>
</feature>
<accession>A0ABP6TPV5</accession>
<evidence type="ECO:0000313" key="4">
    <source>
        <dbReference type="Proteomes" id="UP001501455"/>
    </source>
</evidence>
<evidence type="ECO:0000259" key="2">
    <source>
        <dbReference type="Pfam" id="PF19816"/>
    </source>
</evidence>
<evidence type="ECO:0000256" key="1">
    <source>
        <dbReference type="SAM" id="SignalP"/>
    </source>
</evidence>
<dbReference type="InterPro" id="IPR046266">
    <property type="entry name" value="DUF6299"/>
</dbReference>
<keyword evidence="4" id="KW-1185">Reference proteome</keyword>
<name>A0ABP6TPV5_9ACTN</name>
<dbReference type="Proteomes" id="UP001501455">
    <property type="component" value="Unassembled WGS sequence"/>
</dbReference>
<dbReference type="RefSeq" id="WP_345576655.1">
    <property type="nucleotide sequence ID" value="NZ_BAAAXF010000025.1"/>
</dbReference>
<feature type="signal peptide" evidence="1">
    <location>
        <begin position="1"/>
        <end position="30"/>
    </location>
</feature>
<organism evidence="3 4">
    <name type="scientific">Streptomyces prasinosporus</name>
    <dbReference type="NCBI Taxonomy" id="68256"/>
    <lineage>
        <taxon>Bacteria</taxon>
        <taxon>Bacillati</taxon>
        <taxon>Actinomycetota</taxon>
        <taxon>Actinomycetes</taxon>
        <taxon>Kitasatosporales</taxon>
        <taxon>Streptomycetaceae</taxon>
        <taxon>Streptomyces</taxon>
        <taxon>Streptomyces albogriseolus group</taxon>
    </lineage>
</organism>